<gene>
    <name evidence="1" type="ORF">EB796_025264</name>
</gene>
<dbReference type="EMBL" id="VXIV02003544">
    <property type="protein sequence ID" value="KAF6016423.1"/>
    <property type="molecule type" value="Genomic_DNA"/>
</dbReference>
<comment type="caution">
    <text evidence="1">The sequence shown here is derived from an EMBL/GenBank/DDBJ whole genome shotgun (WGS) entry which is preliminary data.</text>
</comment>
<protein>
    <submittedName>
        <fullName evidence="1">Uncharacterized protein</fullName>
    </submittedName>
</protein>
<proteinExistence type="predicted"/>
<accession>A0A7J7IR62</accession>
<evidence type="ECO:0000313" key="1">
    <source>
        <dbReference type="EMBL" id="KAF6016423.1"/>
    </source>
</evidence>
<keyword evidence="2" id="KW-1185">Reference proteome</keyword>
<dbReference type="AlphaFoldDB" id="A0A7J7IR62"/>
<sequence>MHIYIWQLFQFSTKEVSTRAKFNFQTHTYQTQSVCKYQGCQTSRSQLRGIYVDGSMIAQQILLCLCEVSAMAGLLFRLSLG</sequence>
<dbReference type="Proteomes" id="UP000593567">
    <property type="component" value="Unassembled WGS sequence"/>
</dbReference>
<organism evidence="1 2">
    <name type="scientific">Bugula neritina</name>
    <name type="common">Brown bryozoan</name>
    <name type="synonym">Sertularia neritina</name>
    <dbReference type="NCBI Taxonomy" id="10212"/>
    <lineage>
        <taxon>Eukaryota</taxon>
        <taxon>Metazoa</taxon>
        <taxon>Spiralia</taxon>
        <taxon>Lophotrochozoa</taxon>
        <taxon>Bryozoa</taxon>
        <taxon>Gymnolaemata</taxon>
        <taxon>Cheilostomatida</taxon>
        <taxon>Flustrina</taxon>
        <taxon>Buguloidea</taxon>
        <taxon>Bugulidae</taxon>
        <taxon>Bugula</taxon>
    </lineage>
</organism>
<name>A0A7J7IR62_BUGNE</name>
<reference evidence="1" key="1">
    <citation type="submission" date="2020-06" db="EMBL/GenBank/DDBJ databases">
        <title>Draft genome of Bugula neritina, a colonial animal packing powerful symbionts and potential medicines.</title>
        <authorList>
            <person name="Rayko M."/>
        </authorList>
    </citation>
    <scope>NUCLEOTIDE SEQUENCE [LARGE SCALE GENOMIC DNA]</scope>
    <source>
        <strain evidence="1">Kwan_BN1</strain>
    </source>
</reference>
<evidence type="ECO:0000313" key="2">
    <source>
        <dbReference type="Proteomes" id="UP000593567"/>
    </source>
</evidence>